<keyword evidence="8 12" id="KW-0798">TonB box</keyword>
<evidence type="ECO:0000256" key="3">
    <source>
        <dbReference type="ARBA" id="ARBA00022452"/>
    </source>
</evidence>
<sequence length="703" mass="76127">MLGASASLALVTAAFAQNLQPTPLEPITVTATRLPVSSFEIPASISLVTAQPALSEGTLTAQLSEILDQVPGLVARDRQNYAQDTQIAIRGFGARSTFGIRGIRLYLDGIPASQPDGQGQIAHFDLASADRVEVLRGPFSTLYGNSSGGVIQMFTADPPPQGSEILTSLAAGSFETYRASAGARGTLGPAGYVFNYTHLATEGFRSHSRARRDLLNAKLVWASSPDHRFSLIVNHFAMPHAEDPLGLTRAQFDENPRQATTAARQFDTRKSVDQTQGGLIYEWQGRDHHTVRALAYAGARQVRQFLAIPVAPQANPKHPGGVIDLDNRFAGADLRWGFHGTLSARPYSFVAGLAYETLTQARRGYENFDGDRTGVQGVLRRDETNTVYSLDPYAQADWQFSERASLMAGLRHSRVRLDFDDHYVTDDNGDDSGARDYFASTAAAGVLLKVNDDLRIHTSYGIGFETPTLAELAYRPDGEPGPNLALNAARSRHAEVGAKLRLATSAQAQLALFHADTRDEVAICANSGGRSAFCNAGRTQRLGAEAHLVLPVSQVGQLELSHTWLRAVVREGYLTCTSTPCAMPSIEVAAGNRLPGVPESKTDLLLRWGAQTGWHAQVEAQYLSKVYVNDVNDEAAPSYALVHVGAGYVFPGPGTRLRLFVQANNLFDAAYAGSVIVNDANRRYYEPGPGFNVFCGLSLHWQR</sequence>
<evidence type="ECO:0000256" key="2">
    <source>
        <dbReference type="ARBA" id="ARBA00022448"/>
    </source>
</evidence>
<organism evidence="16 17">
    <name type="scientific">Fontimonas thermophila</name>
    <dbReference type="NCBI Taxonomy" id="1076937"/>
    <lineage>
        <taxon>Bacteria</taxon>
        <taxon>Pseudomonadati</taxon>
        <taxon>Pseudomonadota</taxon>
        <taxon>Gammaproteobacteria</taxon>
        <taxon>Nevskiales</taxon>
        <taxon>Nevskiaceae</taxon>
        <taxon>Fontimonas</taxon>
    </lineage>
</organism>
<feature type="signal peptide" evidence="13">
    <location>
        <begin position="1"/>
        <end position="16"/>
    </location>
</feature>
<dbReference type="EMBL" id="FOOC01000002">
    <property type="protein sequence ID" value="SFF32314.1"/>
    <property type="molecule type" value="Genomic_DNA"/>
</dbReference>
<evidence type="ECO:0000256" key="12">
    <source>
        <dbReference type="RuleBase" id="RU003357"/>
    </source>
</evidence>
<dbReference type="InterPro" id="IPR012910">
    <property type="entry name" value="Plug_dom"/>
</dbReference>
<comment type="subcellular location">
    <subcellularLocation>
        <location evidence="1 11">Cell outer membrane</location>
        <topology evidence="1 11">Multi-pass membrane protein</topology>
    </subcellularLocation>
</comment>
<keyword evidence="17" id="KW-1185">Reference proteome</keyword>
<keyword evidence="9 11" id="KW-0472">Membrane</keyword>
<evidence type="ECO:0000256" key="6">
    <source>
        <dbReference type="ARBA" id="ARBA00023004"/>
    </source>
</evidence>
<dbReference type="Proteomes" id="UP000199771">
    <property type="component" value="Unassembled WGS sequence"/>
</dbReference>
<dbReference type="PROSITE" id="PS52016">
    <property type="entry name" value="TONB_DEPENDENT_REC_3"/>
    <property type="match status" value="1"/>
</dbReference>
<evidence type="ECO:0000256" key="11">
    <source>
        <dbReference type="PROSITE-ProRule" id="PRU01360"/>
    </source>
</evidence>
<feature type="domain" description="TonB-dependent receptor plug" evidence="15">
    <location>
        <begin position="40"/>
        <end position="150"/>
    </location>
</feature>
<keyword evidence="13" id="KW-0732">Signal</keyword>
<dbReference type="STRING" id="1076937.SAMN04488120_102164"/>
<evidence type="ECO:0000256" key="1">
    <source>
        <dbReference type="ARBA" id="ARBA00004571"/>
    </source>
</evidence>
<dbReference type="AlphaFoldDB" id="A0A1I2HQE2"/>
<evidence type="ECO:0000259" key="15">
    <source>
        <dbReference type="Pfam" id="PF07715"/>
    </source>
</evidence>
<proteinExistence type="inferred from homology"/>
<feature type="chain" id="PRO_5011670030" evidence="13">
    <location>
        <begin position="17"/>
        <end position="703"/>
    </location>
</feature>
<keyword evidence="4" id="KW-0410">Iron transport</keyword>
<keyword evidence="2 11" id="KW-0813">Transport</keyword>
<dbReference type="GO" id="GO:0006826">
    <property type="term" value="P:iron ion transport"/>
    <property type="evidence" value="ECO:0007669"/>
    <property type="project" value="UniProtKB-KW"/>
</dbReference>
<dbReference type="PANTHER" id="PTHR32552">
    <property type="entry name" value="FERRICHROME IRON RECEPTOR-RELATED"/>
    <property type="match status" value="1"/>
</dbReference>
<evidence type="ECO:0000313" key="17">
    <source>
        <dbReference type="Proteomes" id="UP000199771"/>
    </source>
</evidence>
<dbReference type="PANTHER" id="PTHR32552:SF81">
    <property type="entry name" value="TONB-DEPENDENT OUTER MEMBRANE RECEPTOR"/>
    <property type="match status" value="1"/>
</dbReference>
<dbReference type="InterPro" id="IPR039426">
    <property type="entry name" value="TonB-dep_rcpt-like"/>
</dbReference>
<keyword evidence="7" id="KW-0406">Ion transport</keyword>
<keyword evidence="10 11" id="KW-0998">Cell outer membrane</keyword>
<evidence type="ECO:0000256" key="7">
    <source>
        <dbReference type="ARBA" id="ARBA00023065"/>
    </source>
</evidence>
<evidence type="ECO:0000259" key="14">
    <source>
        <dbReference type="Pfam" id="PF00593"/>
    </source>
</evidence>
<feature type="domain" description="TonB-dependent receptor-like beta-barrel" evidence="14">
    <location>
        <begin position="253"/>
        <end position="666"/>
    </location>
</feature>
<comment type="similarity">
    <text evidence="11 12">Belongs to the TonB-dependent receptor family.</text>
</comment>
<evidence type="ECO:0000256" key="9">
    <source>
        <dbReference type="ARBA" id="ARBA00023136"/>
    </source>
</evidence>
<keyword evidence="6" id="KW-0408">Iron</keyword>
<dbReference type="Gene3D" id="2.40.170.20">
    <property type="entry name" value="TonB-dependent receptor, beta-barrel domain"/>
    <property type="match status" value="1"/>
</dbReference>
<evidence type="ECO:0000256" key="8">
    <source>
        <dbReference type="ARBA" id="ARBA00023077"/>
    </source>
</evidence>
<evidence type="ECO:0000256" key="4">
    <source>
        <dbReference type="ARBA" id="ARBA00022496"/>
    </source>
</evidence>
<evidence type="ECO:0000256" key="5">
    <source>
        <dbReference type="ARBA" id="ARBA00022692"/>
    </source>
</evidence>
<dbReference type="Gene3D" id="2.170.130.10">
    <property type="entry name" value="TonB-dependent receptor, plug domain"/>
    <property type="match status" value="1"/>
</dbReference>
<dbReference type="InterPro" id="IPR037066">
    <property type="entry name" value="Plug_dom_sf"/>
</dbReference>
<accession>A0A1I2HQE2</accession>
<reference evidence="16 17" key="1">
    <citation type="submission" date="2016-10" db="EMBL/GenBank/DDBJ databases">
        <authorList>
            <person name="de Groot N.N."/>
        </authorList>
    </citation>
    <scope>NUCLEOTIDE SEQUENCE [LARGE SCALE GENOMIC DNA]</scope>
    <source>
        <strain evidence="16 17">DSM 23609</strain>
    </source>
</reference>
<evidence type="ECO:0000313" key="16">
    <source>
        <dbReference type="EMBL" id="SFF32314.1"/>
    </source>
</evidence>
<dbReference type="SUPFAM" id="SSF56935">
    <property type="entry name" value="Porins"/>
    <property type="match status" value="1"/>
</dbReference>
<dbReference type="InterPro" id="IPR000531">
    <property type="entry name" value="Beta-barrel_TonB"/>
</dbReference>
<protein>
    <submittedName>
        <fullName evidence="16">Iron complex outermembrane recepter protein</fullName>
    </submittedName>
</protein>
<dbReference type="InterPro" id="IPR036942">
    <property type="entry name" value="Beta-barrel_TonB_sf"/>
</dbReference>
<dbReference type="Pfam" id="PF00593">
    <property type="entry name" value="TonB_dep_Rec_b-barrel"/>
    <property type="match status" value="1"/>
</dbReference>
<gene>
    <name evidence="16" type="ORF">SAMN04488120_102164</name>
</gene>
<dbReference type="Pfam" id="PF07715">
    <property type="entry name" value="Plug"/>
    <property type="match status" value="1"/>
</dbReference>
<keyword evidence="3 11" id="KW-1134">Transmembrane beta strand</keyword>
<dbReference type="GO" id="GO:0009279">
    <property type="term" value="C:cell outer membrane"/>
    <property type="evidence" value="ECO:0007669"/>
    <property type="project" value="UniProtKB-SubCell"/>
</dbReference>
<name>A0A1I2HQE2_9GAMM</name>
<evidence type="ECO:0000256" key="13">
    <source>
        <dbReference type="SAM" id="SignalP"/>
    </source>
</evidence>
<evidence type="ECO:0000256" key="10">
    <source>
        <dbReference type="ARBA" id="ARBA00023237"/>
    </source>
</evidence>
<keyword evidence="5 11" id="KW-0812">Transmembrane</keyword>